<evidence type="ECO:0000313" key="1">
    <source>
        <dbReference type="EMBL" id="GIX97586.1"/>
    </source>
</evidence>
<reference evidence="1 2" key="1">
    <citation type="submission" date="2021-06" db="EMBL/GenBank/DDBJ databases">
        <title>Caerostris darwini draft genome.</title>
        <authorList>
            <person name="Kono N."/>
            <person name="Arakawa K."/>
        </authorList>
    </citation>
    <scope>NUCLEOTIDE SEQUENCE [LARGE SCALE GENOMIC DNA]</scope>
</reference>
<name>A0AAV4PP84_9ARAC</name>
<dbReference type="Proteomes" id="UP001054837">
    <property type="component" value="Unassembled WGS sequence"/>
</dbReference>
<dbReference type="EMBL" id="BPLQ01003050">
    <property type="protein sequence ID" value="GIX97586.1"/>
    <property type="molecule type" value="Genomic_DNA"/>
</dbReference>
<organism evidence="1 2">
    <name type="scientific">Caerostris darwini</name>
    <dbReference type="NCBI Taxonomy" id="1538125"/>
    <lineage>
        <taxon>Eukaryota</taxon>
        <taxon>Metazoa</taxon>
        <taxon>Ecdysozoa</taxon>
        <taxon>Arthropoda</taxon>
        <taxon>Chelicerata</taxon>
        <taxon>Arachnida</taxon>
        <taxon>Araneae</taxon>
        <taxon>Araneomorphae</taxon>
        <taxon>Entelegynae</taxon>
        <taxon>Araneoidea</taxon>
        <taxon>Araneidae</taxon>
        <taxon>Caerostris</taxon>
    </lineage>
</organism>
<dbReference type="AlphaFoldDB" id="A0AAV4PP84"/>
<gene>
    <name evidence="1" type="ORF">CDAR_474531</name>
</gene>
<evidence type="ECO:0000313" key="2">
    <source>
        <dbReference type="Proteomes" id="UP001054837"/>
    </source>
</evidence>
<protein>
    <submittedName>
        <fullName evidence="1">Uncharacterized protein</fullName>
    </submittedName>
</protein>
<accession>A0AAV4PP84</accession>
<comment type="caution">
    <text evidence="1">The sequence shown here is derived from an EMBL/GenBank/DDBJ whole genome shotgun (WGS) entry which is preliminary data.</text>
</comment>
<proteinExistence type="predicted"/>
<keyword evidence="2" id="KW-1185">Reference proteome</keyword>
<sequence>MHFKYLKVITLNPNVLCPHISCRPKYQFTIQTFYKQTHFRGRTVHSVLIPPPAPNPNNNNHVLHLSKPSDADRKKGITPKCEKQSFQYSVHKHGGDGNWIQKEKKKKEMDTHSNSDVRRTARTQRRHLLVKMESFQAVPTGNGIFVVDFDAFHSLEWDTCECIFDSVGIIISVLRSLSI</sequence>